<dbReference type="InterPro" id="IPR006620">
    <property type="entry name" value="Pro_4_hyd_alph"/>
</dbReference>
<dbReference type="InterPro" id="IPR044862">
    <property type="entry name" value="Pro_4_hyd_alph_FE2OG_OXY"/>
</dbReference>
<dbReference type="PANTHER" id="PTHR12117">
    <property type="entry name" value="HISTONE ACETYLTRANSFERASE COMPLEX"/>
    <property type="match status" value="1"/>
</dbReference>
<keyword evidence="2" id="KW-0223">Dioxygenase</keyword>
<name>A0ABX0Q4Y6_9GAMM</name>
<keyword evidence="3" id="KW-0560">Oxidoreductase</keyword>
<evidence type="ECO:0000313" key="6">
    <source>
        <dbReference type="Proteomes" id="UP001429601"/>
    </source>
</evidence>
<evidence type="ECO:0000259" key="4">
    <source>
        <dbReference type="SMART" id="SM00702"/>
    </source>
</evidence>
<feature type="domain" description="Prolyl 4-hydroxylase alpha subunit" evidence="4">
    <location>
        <begin position="39"/>
        <end position="230"/>
    </location>
</feature>
<evidence type="ECO:0000256" key="2">
    <source>
        <dbReference type="ARBA" id="ARBA00022964"/>
    </source>
</evidence>
<dbReference type="Proteomes" id="UP001429601">
    <property type="component" value="Unassembled WGS sequence"/>
</dbReference>
<evidence type="ECO:0000256" key="1">
    <source>
        <dbReference type="ARBA" id="ARBA00001961"/>
    </source>
</evidence>
<reference evidence="5 6" key="1">
    <citation type="journal article" date="2011" name="Curr. Microbiol.">
        <title>Luteibacter jiangsuensis sp. nov.: a methamidophos-degrading bacterium isolated from a methamidophos-manufacturing factory.</title>
        <authorList>
            <person name="Wang L."/>
            <person name="Wang G.L."/>
            <person name="Li S.P."/>
            <person name="Jiang J.D."/>
        </authorList>
    </citation>
    <scope>NUCLEOTIDE SEQUENCE [LARGE SCALE GENOMIC DNA]</scope>
    <source>
        <strain evidence="5 6">CGMCC 1.10133</strain>
    </source>
</reference>
<evidence type="ECO:0000256" key="3">
    <source>
        <dbReference type="ARBA" id="ARBA00023002"/>
    </source>
</evidence>
<protein>
    <submittedName>
        <fullName evidence="5">2OG-Fe(II) oxygenase</fullName>
    </submittedName>
</protein>
<comment type="caution">
    <text evidence="5">The sequence shown here is derived from an EMBL/GenBank/DDBJ whole genome shotgun (WGS) entry which is preliminary data.</text>
</comment>
<organism evidence="5 6">
    <name type="scientific">Luteibacter jiangsuensis</name>
    <dbReference type="NCBI Taxonomy" id="637577"/>
    <lineage>
        <taxon>Bacteria</taxon>
        <taxon>Pseudomonadati</taxon>
        <taxon>Pseudomonadota</taxon>
        <taxon>Gammaproteobacteria</taxon>
        <taxon>Lysobacterales</taxon>
        <taxon>Rhodanobacteraceae</taxon>
        <taxon>Luteibacter</taxon>
    </lineage>
</organism>
<evidence type="ECO:0000313" key="5">
    <source>
        <dbReference type="EMBL" id="NID05030.1"/>
    </source>
</evidence>
<keyword evidence="6" id="KW-1185">Reference proteome</keyword>
<proteinExistence type="predicted"/>
<dbReference type="Gene3D" id="2.60.120.620">
    <property type="entry name" value="q2cbj1_9rhob like domain"/>
    <property type="match status" value="1"/>
</dbReference>
<gene>
    <name evidence="5" type="ORF">HBF26_09045</name>
</gene>
<comment type="cofactor">
    <cofactor evidence="1">
        <name>L-ascorbate</name>
        <dbReference type="ChEBI" id="CHEBI:38290"/>
    </cofactor>
</comment>
<accession>A0ABX0Q4Y6</accession>
<dbReference type="Pfam" id="PF13640">
    <property type="entry name" value="2OG-FeII_Oxy_3"/>
    <property type="match status" value="1"/>
</dbReference>
<dbReference type="SMART" id="SM00702">
    <property type="entry name" value="P4Hc"/>
    <property type="match status" value="1"/>
</dbReference>
<sequence>MSKASRSGTFQVSYEAIVSPSVRQSEGSHARAFAEAQPFRHVVIDDFLESAFADELLREFPAFENGNYIGDDGRPGGKSTVDAMPQLGPAYRRLDEVIQTPEFLAYIGRITGIEGLLYDPFYLGGGTHENRNGQPLSAHIDFNYHPSERWHRRLNLIVYLNREWQADWGGLLELYRDPYADPQPSVRVTPLFNRCVIFETTESSWHGFDPIRLPADRPDLSRKSIALYFYTKDRPAEETAARHTTHYVNRQLPEHFSAGHTLTESDVATLRELISVRDSHMKNLYEENGRLLQAQDKGFAGHILYLMKRLYVRYRRRISASR</sequence>
<dbReference type="EMBL" id="JAAQQR010000003">
    <property type="protein sequence ID" value="NID05030.1"/>
    <property type="molecule type" value="Genomic_DNA"/>
</dbReference>
<dbReference type="InterPro" id="IPR051842">
    <property type="entry name" value="uS12_prolyl_hydroxylase"/>
</dbReference>
<dbReference type="PANTHER" id="PTHR12117:SF0">
    <property type="entry name" value="PROLYL 3-HYDROXYLASE OGFOD1"/>
    <property type="match status" value="1"/>
</dbReference>